<feature type="transmembrane region" description="Helical" evidence="1">
    <location>
        <begin position="94"/>
        <end position="119"/>
    </location>
</feature>
<keyword evidence="1" id="KW-0812">Transmembrane</keyword>
<dbReference type="OrthoDB" id="4900088at2759"/>
<dbReference type="EMBL" id="KZ679133">
    <property type="protein sequence ID" value="PTB75611.1"/>
    <property type="molecule type" value="Genomic_DNA"/>
</dbReference>
<evidence type="ECO:0000313" key="2">
    <source>
        <dbReference type="EMBL" id="PTB75611.1"/>
    </source>
</evidence>
<sequence>MASLQLNLPNAYFIDVLKQAITMDHVQFFLFELLAFVNVILWASIQRKLLLSLTEVLSGLRGNDADIGDDDRTTCSPELDDRGVEERREDTQSLIWIVIPLYLSMYGSAPAEPLLVGIAMRSIPLALSLRFYLEWPTVSQHLLMLWAKVWLGETVLWTKSAILLTVPILSACALVGNFLVLLGRRLRKTEHPEPPHPHILAETWRVSLPMLRDVLPMMWRDFFLE</sequence>
<keyword evidence="1" id="KW-0472">Membrane</keyword>
<gene>
    <name evidence="2" type="ORF">M440DRAFT_1356973</name>
</gene>
<evidence type="ECO:0000313" key="3">
    <source>
        <dbReference type="Proteomes" id="UP000240760"/>
    </source>
</evidence>
<keyword evidence="1" id="KW-1133">Transmembrane helix</keyword>
<reference evidence="2 3" key="1">
    <citation type="submission" date="2016-07" db="EMBL/GenBank/DDBJ databases">
        <title>Multiple horizontal gene transfer events from other fungi enriched the ability of initially mycotrophic Trichoderma (Ascomycota) to feed on dead plant biomass.</title>
        <authorList>
            <consortium name="DOE Joint Genome Institute"/>
            <person name="Aerts A."/>
            <person name="Atanasova L."/>
            <person name="Chenthamara K."/>
            <person name="Zhang J."/>
            <person name="Grujic M."/>
            <person name="Henrissat B."/>
            <person name="Kuo A."/>
            <person name="Salamov A."/>
            <person name="Lipzen A."/>
            <person name="Labutti K."/>
            <person name="Barry K."/>
            <person name="Miao Y."/>
            <person name="Rahimi M.J."/>
            <person name="Shen Q."/>
            <person name="Grigoriev I.V."/>
            <person name="Kubicek C.P."/>
            <person name="Druzhinina I.S."/>
        </authorList>
    </citation>
    <scope>NUCLEOTIDE SEQUENCE [LARGE SCALE GENOMIC DNA]</scope>
    <source>
        <strain evidence="2 3">ATCC 18648</strain>
    </source>
</reference>
<feature type="transmembrane region" description="Helical" evidence="1">
    <location>
        <begin position="161"/>
        <end position="182"/>
    </location>
</feature>
<dbReference type="Proteomes" id="UP000240760">
    <property type="component" value="Unassembled WGS sequence"/>
</dbReference>
<feature type="transmembrane region" description="Helical" evidence="1">
    <location>
        <begin position="28"/>
        <end position="45"/>
    </location>
</feature>
<keyword evidence="3" id="KW-1185">Reference proteome</keyword>
<dbReference type="AlphaFoldDB" id="A0A2T4C205"/>
<organism evidence="2 3">
    <name type="scientific">Trichoderma longibrachiatum ATCC 18648</name>
    <dbReference type="NCBI Taxonomy" id="983965"/>
    <lineage>
        <taxon>Eukaryota</taxon>
        <taxon>Fungi</taxon>
        <taxon>Dikarya</taxon>
        <taxon>Ascomycota</taxon>
        <taxon>Pezizomycotina</taxon>
        <taxon>Sordariomycetes</taxon>
        <taxon>Hypocreomycetidae</taxon>
        <taxon>Hypocreales</taxon>
        <taxon>Hypocreaceae</taxon>
        <taxon>Trichoderma</taxon>
    </lineage>
</organism>
<protein>
    <submittedName>
        <fullName evidence="2">Uncharacterized protein</fullName>
    </submittedName>
</protein>
<accession>A0A2T4C205</accession>
<proteinExistence type="predicted"/>
<name>A0A2T4C205_TRILO</name>
<evidence type="ECO:0000256" key="1">
    <source>
        <dbReference type="SAM" id="Phobius"/>
    </source>
</evidence>